<reference evidence="2" key="1">
    <citation type="submission" date="2018-03" db="EMBL/GenBank/DDBJ databases">
        <authorList>
            <person name="Guldener U."/>
        </authorList>
    </citation>
    <scope>NUCLEOTIDE SEQUENCE</scope>
</reference>
<keyword evidence="1" id="KW-1133">Transmembrane helix</keyword>
<feature type="transmembrane region" description="Helical" evidence="1">
    <location>
        <begin position="42"/>
        <end position="65"/>
    </location>
</feature>
<dbReference type="Proteomes" id="UP001187734">
    <property type="component" value="Unassembled WGS sequence"/>
</dbReference>
<keyword evidence="1" id="KW-0472">Membrane</keyword>
<evidence type="ECO:0000313" key="3">
    <source>
        <dbReference type="Proteomes" id="UP001187734"/>
    </source>
</evidence>
<sequence length="68" mass="7595">MLFAVGMTFGPLVLIAQSLWTHIYAARPARVIHTLNYALTKVIPFVIRWISAMAFITMPAIQGLLKLP</sequence>
<accession>A0AAE8MIC0</accession>
<evidence type="ECO:0000256" key="1">
    <source>
        <dbReference type="SAM" id="Phobius"/>
    </source>
</evidence>
<organism evidence="2 3">
    <name type="scientific">Fusarium torulosum</name>
    <dbReference type="NCBI Taxonomy" id="33205"/>
    <lineage>
        <taxon>Eukaryota</taxon>
        <taxon>Fungi</taxon>
        <taxon>Dikarya</taxon>
        <taxon>Ascomycota</taxon>
        <taxon>Pezizomycotina</taxon>
        <taxon>Sordariomycetes</taxon>
        <taxon>Hypocreomycetidae</taxon>
        <taxon>Hypocreales</taxon>
        <taxon>Nectriaceae</taxon>
        <taxon>Fusarium</taxon>
    </lineage>
</organism>
<dbReference type="EMBL" id="ONZP01000457">
    <property type="protein sequence ID" value="SPJ85282.1"/>
    <property type="molecule type" value="Genomic_DNA"/>
</dbReference>
<keyword evidence="1" id="KW-0812">Transmembrane</keyword>
<comment type="caution">
    <text evidence="2">The sequence shown here is derived from an EMBL/GenBank/DDBJ whole genome shotgun (WGS) entry which is preliminary data.</text>
</comment>
<keyword evidence="3" id="KW-1185">Reference proteome</keyword>
<name>A0AAE8MIC0_9HYPO</name>
<protein>
    <submittedName>
        <fullName evidence="2">Uncharacterized protein</fullName>
    </submittedName>
</protein>
<gene>
    <name evidence="2" type="ORF">FTOL_11063</name>
</gene>
<proteinExistence type="predicted"/>
<dbReference type="AlphaFoldDB" id="A0AAE8MIC0"/>
<evidence type="ECO:0000313" key="2">
    <source>
        <dbReference type="EMBL" id="SPJ85282.1"/>
    </source>
</evidence>